<reference evidence="3" key="1">
    <citation type="journal article" date="2019" name="Int. J. Syst. Evol. Microbiol.">
        <title>The Global Catalogue of Microorganisms (GCM) 10K type strain sequencing project: providing services to taxonomists for standard genome sequencing and annotation.</title>
        <authorList>
            <consortium name="The Broad Institute Genomics Platform"/>
            <consortium name="The Broad Institute Genome Sequencing Center for Infectious Disease"/>
            <person name="Wu L."/>
            <person name="Ma J."/>
        </authorList>
    </citation>
    <scope>NUCLEOTIDE SEQUENCE [LARGE SCALE GENOMIC DNA]</scope>
    <source>
        <strain evidence="3">JCM 13004</strain>
    </source>
</reference>
<evidence type="ECO:0000313" key="3">
    <source>
        <dbReference type="Proteomes" id="UP001500037"/>
    </source>
</evidence>
<organism evidence="2 3">
    <name type="scientific">Kitasatospora nipponensis</name>
    <dbReference type="NCBI Taxonomy" id="258049"/>
    <lineage>
        <taxon>Bacteria</taxon>
        <taxon>Bacillati</taxon>
        <taxon>Actinomycetota</taxon>
        <taxon>Actinomycetes</taxon>
        <taxon>Kitasatosporales</taxon>
        <taxon>Streptomycetaceae</taxon>
        <taxon>Kitasatospora</taxon>
    </lineage>
</organism>
<comment type="caution">
    <text evidence="2">The sequence shown here is derived from an EMBL/GenBank/DDBJ whole genome shotgun (WGS) entry which is preliminary data.</text>
</comment>
<evidence type="ECO:0000256" key="1">
    <source>
        <dbReference type="SAM" id="MobiDB-lite"/>
    </source>
</evidence>
<feature type="compositionally biased region" description="Pro residues" evidence="1">
    <location>
        <begin position="73"/>
        <end position="90"/>
    </location>
</feature>
<sequence length="105" mass="10590">MRGIALGRSTTGRGPVHVGGVCLGARRLAARPGRPVPPHRDVRGSAVRTPTPGTAGRAPSAKNGARTGRASAPVPPAPTGVPATPGPPTLAYPDTDKESLCQFPE</sequence>
<keyword evidence="3" id="KW-1185">Reference proteome</keyword>
<proteinExistence type="predicted"/>
<accession>A0ABP4GSM7</accession>
<gene>
    <name evidence="2" type="ORF">GCM10009665_28370</name>
</gene>
<protein>
    <submittedName>
        <fullName evidence="2">Uncharacterized protein</fullName>
    </submittedName>
</protein>
<name>A0ABP4GSM7_9ACTN</name>
<dbReference type="EMBL" id="BAAALF010000040">
    <property type="protein sequence ID" value="GAA1236540.1"/>
    <property type="molecule type" value="Genomic_DNA"/>
</dbReference>
<dbReference type="Proteomes" id="UP001500037">
    <property type="component" value="Unassembled WGS sequence"/>
</dbReference>
<feature type="region of interest" description="Disordered" evidence="1">
    <location>
        <begin position="29"/>
        <end position="105"/>
    </location>
</feature>
<evidence type="ECO:0000313" key="2">
    <source>
        <dbReference type="EMBL" id="GAA1236540.1"/>
    </source>
</evidence>